<gene>
    <name evidence="1" type="ORF">ESY86_20430</name>
</gene>
<organism evidence="1 2">
    <name type="scientific">Subsaximicrobium wynnwilliamsii</name>
    <dbReference type="NCBI Taxonomy" id="291179"/>
    <lineage>
        <taxon>Bacteria</taxon>
        <taxon>Pseudomonadati</taxon>
        <taxon>Bacteroidota</taxon>
        <taxon>Flavobacteriia</taxon>
        <taxon>Flavobacteriales</taxon>
        <taxon>Flavobacteriaceae</taxon>
        <taxon>Subsaximicrobium</taxon>
    </lineage>
</organism>
<keyword evidence="2" id="KW-1185">Reference proteome</keyword>
<proteinExistence type="predicted"/>
<accession>A0A5C6Z9Y5</accession>
<protein>
    <submittedName>
        <fullName evidence="1">Uncharacterized protein</fullName>
    </submittedName>
</protein>
<dbReference type="AlphaFoldDB" id="A0A5C6Z9Y5"/>
<sequence>METWNELIQFVRKLPYGRNANRTDFELVIKEKKGSCSSKHALLKKVADLNNIKNVKLILGIYKMNRQNTPNIGNVLIENSIEFIPEAHCYLKIDDRRADITTDNSDFEKIERDILNELEIEPEQVAEFKVEYHKEILTKWISENRIDRDFNEIWKIREKCITNLTEKPTHNTVYSS</sequence>
<evidence type="ECO:0000313" key="1">
    <source>
        <dbReference type="EMBL" id="TXD86293.1"/>
    </source>
</evidence>
<name>A0A5C6Z9Y5_9FLAO</name>
<comment type="caution">
    <text evidence="1">The sequence shown here is derived from an EMBL/GenBank/DDBJ whole genome shotgun (WGS) entry which is preliminary data.</text>
</comment>
<dbReference type="EMBL" id="VORO01000072">
    <property type="protein sequence ID" value="TXD86293.1"/>
    <property type="molecule type" value="Genomic_DNA"/>
</dbReference>
<dbReference type="OrthoDB" id="5649947at2"/>
<evidence type="ECO:0000313" key="2">
    <source>
        <dbReference type="Proteomes" id="UP000321578"/>
    </source>
</evidence>
<dbReference type="Proteomes" id="UP000321578">
    <property type="component" value="Unassembled WGS sequence"/>
</dbReference>
<reference evidence="1 2" key="1">
    <citation type="submission" date="2019-08" db="EMBL/GenBank/DDBJ databases">
        <title>Genomes of Subsaximicrobium wynnwilliamsii strains.</title>
        <authorList>
            <person name="Bowman J.P."/>
        </authorList>
    </citation>
    <scope>NUCLEOTIDE SEQUENCE [LARGE SCALE GENOMIC DNA]</scope>
    <source>
        <strain evidence="1 2">2-80-2</strain>
    </source>
</reference>